<dbReference type="InterPro" id="IPR001173">
    <property type="entry name" value="Glyco_trans_2-like"/>
</dbReference>
<keyword evidence="5 6" id="KW-0472">Membrane</keyword>
<feature type="domain" description="Galactosyltransferase C-terminal" evidence="8">
    <location>
        <begin position="134"/>
        <end position="184"/>
    </location>
</feature>
<comment type="caution">
    <text evidence="10">The sequence shown here is derived from an EMBL/GenBank/DDBJ whole genome shotgun (WGS) entry which is preliminary data.</text>
</comment>
<comment type="subcellular location">
    <subcellularLocation>
        <location evidence="1">Cell membrane</location>
    </subcellularLocation>
</comment>
<keyword evidence="2" id="KW-1003">Cell membrane</keyword>
<keyword evidence="6" id="KW-1133">Transmembrane helix</keyword>
<proteinExistence type="predicted"/>
<keyword evidence="12" id="KW-1185">Reference proteome</keyword>
<evidence type="ECO:0000313" key="10">
    <source>
        <dbReference type="EMBL" id="KPP92751.1"/>
    </source>
</evidence>
<gene>
    <name evidence="9" type="ORF">Ga0058931_0883</name>
    <name evidence="10" type="ORF">HLUCCA05_10170</name>
</gene>
<reference evidence="10 11" key="1">
    <citation type="submission" date="2015-09" db="EMBL/GenBank/DDBJ databases">
        <title>Identification and resolution of microdiversity through metagenomic sequencing of parallel consortia.</title>
        <authorList>
            <person name="Nelson W.C."/>
            <person name="Romine M.F."/>
            <person name="Lindemann S.R."/>
        </authorList>
    </citation>
    <scope>NUCLEOTIDE SEQUENCE [LARGE SCALE GENOMIC DNA]</scope>
    <source>
        <strain evidence="10">HL-91</strain>
    </source>
</reference>
<evidence type="ECO:0000313" key="9">
    <source>
        <dbReference type="EMBL" id="CUX80176.1"/>
    </source>
</evidence>
<dbReference type="Pfam" id="PF02709">
    <property type="entry name" value="Glyco_transf_7C"/>
    <property type="match status" value="1"/>
</dbReference>
<dbReference type="AlphaFoldDB" id="A0A0P7VZ13"/>
<organism evidence="10 11">
    <name type="scientific">Roseibaca calidilacus</name>
    <dbReference type="NCBI Taxonomy" id="1666912"/>
    <lineage>
        <taxon>Bacteria</taxon>
        <taxon>Pseudomonadati</taxon>
        <taxon>Pseudomonadota</taxon>
        <taxon>Alphaproteobacteria</taxon>
        <taxon>Rhodobacterales</taxon>
        <taxon>Paracoccaceae</taxon>
        <taxon>Roseinatronobacter</taxon>
    </lineage>
</organism>
<dbReference type="GO" id="GO:0005886">
    <property type="term" value="C:plasma membrane"/>
    <property type="evidence" value="ECO:0007669"/>
    <property type="project" value="UniProtKB-SubCell"/>
</dbReference>
<evidence type="ECO:0000313" key="11">
    <source>
        <dbReference type="Proteomes" id="UP000050413"/>
    </source>
</evidence>
<dbReference type="EMBL" id="FBYC01000004">
    <property type="protein sequence ID" value="CUX80176.1"/>
    <property type="molecule type" value="Genomic_DNA"/>
</dbReference>
<evidence type="ECO:0000256" key="2">
    <source>
        <dbReference type="ARBA" id="ARBA00022475"/>
    </source>
</evidence>
<feature type="transmembrane region" description="Helical" evidence="6">
    <location>
        <begin position="238"/>
        <end position="263"/>
    </location>
</feature>
<dbReference type="InterPro" id="IPR027791">
    <property type="entry name" value="Galactosyl_T_C"/>
</dbReference>
<dbReference type="OrthoDB" id="8416156at2"/>
<sequence length="319" mass="35108">MDKAFDAVVIGRNEGARLLRALAAAQAVARRVVYVDSGSHDGSARAARDLGVTVIELDASRPFTAARGRNTGLAALPDAEFVQFIDGDCILQPDWPMQALSHLHAHSKAGLVFGRQFEAAPDASVYNWMTDWEWNKPLGPNTFCAGCLMVRADALRAIGGYNEDLIAGEDDDMCHRMQSAGWQTWCIDTRMTEHDARLLSLRPWWRRSLRAGHSYAELGVLHGAAVGQRRRALLWGGVLPVIAALGLVFWWPITLAVAALYALSVLRQWRGFRAQGLGAGRAAHVAGLLMLSKFAEAMGMASYWRARAAGRRRKLIEYK</sequence>
<dbReference type="Proteomes" id="UP000050413">
    <property type="component" value="Unassembled WGS sequence"/>
</dbReference>
<dbReference type="GO" id="GO:0016757">
    <property type="term" value="F:glycosyltransferase activity"/>
    <property type="evidence" value="ECO:0007669"/>
    <property type="project" value="UniProtKB-KW"/>
</dbReference>
<evidence type="ECO:0000256" key="6">
    <source>
        <dbReference type="SAM" id="Phobius"/>
    </source>
</evidence>
<dbReference type="EMBL" id="LJSG01000011">
    <property type="protein sequence ID" value="KPP92751.1"/>
    <property type="molecule type" value="Genomic_DNA"/>
</dbReference>
<dbReference type="PANTHER" id="PTHR43646">
    <property type="entry name" value="GLYCOSYLTRANSFERASE"/>
    <property type="match status" value="1"/>
</dbReference>
<evidence type="ECO:0000256" key="5">
    <source>
        <dbReference type="ARBA" id="ARBA00023136"/>
    </source>
</evidence>
<dbReference type="PATRIC" id="fig|1666912.4.peg.2215"/>
<keyword evidence="3" id="KW-0328">Glycosyltransferase</keyword>
<evidence type="ECO:0000313" key="12">
    <source>
        <dbReference type="Proteomes" id="UP000182045"/>
    </source>
</evidence>
<evidence type="ECO:0000259" key="8">
    <source>
        <dbReference type="Pfam" id="PF02709"/>
    </source>
</evidence>
<dbReference type="Pfam" id="PF00535">
    <property type="entry name" value="Glycos_transf_2"/>
    <property type="match status" value="1"/>
</dbReference>
<dbReference type="Gene3D" id="3.90.550.10">
    <property type="entry name" value="Spore Coat Polysaccharide Biosynthesis Protein SpsA, Chain A"/>
    <property type="match status" value="1"/>
</dbReference>
<dbReference type="RefSeq" id="WP_072245226.1">
    <property type="nucleotide sequence ID" value="NZ_FBYC01000004.1"/>
</dbReference>
<accession>A0A0P7VZ13</accession>
<evidence type="ECO:0000256" key="4">
    <source>
        <dbReference type="ARBA" id="ARBA00022679"/>
    </source>
</evidence>
<dbReference type="Proteomes" id="UP000182045">
    <property type="component" value="Unassembled WGS sequence"/>
</dbReference>
<dbReference type="PANTHER" id="PTHR43646:SF2">
    <property type="entry name" value="GLYCOSYLTRANSFERASE 2-LIKE DOMAIN-CONTAINING PROTEIN"/>
    <property type="match status" value="1"/>
</dbReference>
<protein>
    <submittedName>
        <fullName evidence="10">GT2 family glycosyltransferase</fullName>
    </submittedName>
    <submittedName>
        <fullName evidence="9">Glycosyltransferase, GT2 family</fullName>
    </submittedName>
</protein>
<keyword evidence="4 10" id="KW-0808">Transferase</keyword>
<name>A0A0P7VZ13_9RHOB</name>
<dbReference type="InterPro" id="IPR029044">
    <property type="entry name" value="Nucleotide-diphossugar_trans"/>
</dbReference>
<keyword evidence="6" id="KW-0812">Transmembrane</keyword>
<evidence type="ECO:0000259" key="7">
    <source>
        <dbReference type="Pfam" id="PF00535"/>
    </source>
</evidence>
<dbReference type="STRING" id="1666912.Ga0058931_0883"/>
<reference evidence="9 12" key="2">
    <citation type="submission" date="2016-01" db="EMBL/GenBank/DDBJ databases">
        <authorList>
            <person name="Varghese N."/>
        </authorList>
    </citation>
    <scope>NUCLEOTIDE SEQUENCE [LARGE SCALE GENOMIC DNA]</scope>
    <source>
        <strain evidence="9 12">HL-91</strain>
    </source>
</reference>
<feature type="transmembrane region" description="Helical" evidence="6">
    <location>
        <begin position="283"/>
        <end position="304"/>
    </location>
</feature>
<feature type="domain" description="Glycosyltransferase 2-like" evidence="7">
    <location>
        <begin position="8"/>
        <end position="116"/>
    </location>
</feature>
<dbReference type="SUPFAM" id="SSF53448">
    <property type="entry name" value="Nucleotide-diphospho-sugar transferases"/>
    <property type="match status" value="1"/>
</dbReference>
<evidence type="ECO:0000256" key="1">
    <source>
        <dbReference type="ARBA" id="ARBA00004236"/>
    </source>
</evidence>
<evidence type="ECO:0000256" key="3">
    <source>
        <dbReference type="ARBA" id="ARBA00022676"/>
    </source>
</evidence>